<evidence type="ECO:0000313" key="3">
    <source>
        <dbReference type="Proteomes" id="UP001241092"/>
    </source>
</evidence>
<gene>
    <name evidence="2" type="ORF">hbim_05245</name>
</gene>
<feature type="region of interest" description="Disordered" evidence="1">
    <location>
        <begin position="194"/>
        <end position="246"/>
    </location>
</feature>
<evidence type="ECO:0000313" key="2">
    <source>
        <dbReference type="EMBL" id="BDY31293.1"/>
    </source>
</evidence>
<protein>
    <recommendedName>
        <fullName evidence="4">Phage tail protein</fullName>
    </recommendedName>
</protein>
<dbReference type="RefSeq" id="WP_286211689.1">
    <property type="nucleotide sequence ID" value="NZ_AP027452.1"/>
</dbReference>
<feature type="compositionally biased region" description="Low complexity" evidence="1">
    <location>
        <begin position="202"/>
        <end position="218"/>
    </location>
</feature>
<dbReference type="InterPro" id="IPR011748">
    <property type="entry name" value="Unchr_phage_tail-like"/>
</dbReference>
<accession>A0AAI8TUP1</accession>
<dbReference type="Pfam" id="PF09684">
    <property type="entry name" value="Tail_P2_I"/>
    <property type="match status" value="1"/>
</dbReference>
<evidence type="ECO:0000256" key="1">
    <source>
        <dbReference type="SAM" id="MobiDB-lite"/>
    </source>
</evidence>
<feature type="compositionally biased region" description="Basic and acidic residues" evidence="1">
    <location>
        <begin position="223"/>
        <end position="246"/>
    </location>
</feature>
<dbReference type="Proteomes" id="UP001241092">
    <property type="component" value="Chromosome"/>
</dbReference>
<sequence>MRTGIPGLCSPRPFVATMPSVYWGDPLAEQLCDAFDEVLAPVFTTLDCLPAYLDPRTTPADMLDWLAGWIGLTVGGRDPAHKRELIMAGTAALASQGTAQSIHDAVVAAYHRPTEIIESGSATWSLTPDSRPAGQPVPSLVVRVTVSGPGGDGDGDDAASGVDERSLYAFVDAIKPAHIPHRVELVTVAAAITEPPPPLATPPTTTAPEPEIPAATPAAEPPDDAKTQMLRLEDLNRPKTSEGGEL</sequence>
<dbReference type="EMBL" id="AP027452">
    <property type="protein sequence ID" value="BDY31293.1"/>
    <property type="molecule type" value="Genomic_DNA"/>
</dbReference>
<organism evidence="2 3">
    <name type="scientific">Mycolicibacterium mageritense</name>
    <name type="common">Mycobacterium mageritense</name>
    <dbReference type="NCBI Taxonomy" id="53462"/>
    <lineage>
        <taxon>Bacteria</taxon>
        <taxon>Bacillati</taxon>
        <taxon>Actinomycetota</taxon>
        <taxon>Actinomycetes</taxon>
        <taxon>Mycobacteriales</taxon>
        <taxon>Mycobacteriaceae</taxon>
        <taxon>Mycolicibacterium</taxon>
    </lineage>
</organism>
<proteinExistence type="predicted"/>
<name>A0AAI8TUP1_MYCME</name>
<dbReference type="InterPro" id="IPR006521">
    <property type="entry name" value="Tail_protein_I"/>
</dbReference>
<evidence type="ECO:0008006" key="4">
    <source>
        <dbReference type="Google" id="ProtNLM"/>
    </source>
</evidence>
<dbReference type="NCBIfam" id="TIGR02242">
    <property type="entry name" value="tail_TIGR02242"/>
    <property type="match status" value="1"/>
</dbReference>
<dbReference type="AlphaFoldDB" id="A0AAI8TUP1"/>
<reference evidence="2" key="1">
    <citation type="submission" date="2023-03" db="EMBL/GenBank/DDBJ databases">
        <title>Draft genome sequence of a Mycolicibacterium mageritense strain H4_3_1 isolated from a hybrid biological-inorganic system reactor.</title>
        <authorList>
            <person name="Feng X."/>
            <person name="Kazama D."/>
            <person name="Sato K."/>
            <person name="Kobayashi H."/>
        </authorList>
    </citation>
    <scope>NUCLEOTIDE SEQUENCE</scope>
    <source>
        <strain evidence="2">H4_3_1</strain>
    </source>
</reference>